<organism evidence="2 3">
    <name type="scientific">Eiseniibacteriota bacterium</name>
    <dbReference type="NCBI Taxonomy" id="2212470"/>
    <lineage>
        <taxon>Bacteria</taxon>
        <taxon>Candidatus Eiseniibacteriota</taxon>
    </lineage>
</organism>
<comment type="caution">
    <text evidence="2">The sequence shown here is derived from an EMBL/GenBank/DDBJ whole genome shotgun (WGS) entry which is preliminary data.</text>
</comment>
<dbReference type="SUPFAM" id="SSF56024">
    <property type="entry name" value="Phospholipase D/nuclease"/>
    <property type="match status" value="1"/>
</dbReference>
<accession>A0A937XCN7</accession>
<feature type="compositionally biased region" description="Low complexity" evidence="1">
    <location>
        <begin position="157"/>
        <end position="205"/>
    </location>
</feature>
<evidence type="ECO:0000256" key="1">
    <source>
        <dbReference type="SAM" id="MobiDB-lite"/>
    </source>
</evidence>
<feature type="region of interest" description="Disordered" evidence="1">
    <location>
        <begin position="151"/>
        <end position="205"/>
    </location>
</feature>
<sequence>MSSDPGALIEYRDEGGFHDAFRTDLLGLKREGIILSPFLRSARASEYYPLLGDLVRRQARIIVFTRPDRESAGEGRQEHARVTASLRGIGVDLRHRPGMHEKLAVLDRTILWHGSLNILSHGSSTESMLRLADPDLITRMLDDLRLDVASGEGRGGAASDPASDPAADPAADAAHAQPPVLSPAPAADATRARTSAPTPAPIIAARSDPAGAGLVRELDPACHCPRCGSAMTVKHGAHTRLACPDAGCGFEFDPRLSRWLLGARGRGRSA</sequence>
<dbReference type="CDD" id="cd09126">
    <property type="entry name" value="PLDc_C_DEXD_like"/>
    <property type="match status" value="1"/>
</dbReference>
<protein>
    <recommendedName>
        <fullName evidence="4">Phospholipase D-like domain-containing protein</fullName>
    </recommendedName>
</protein>
<name>A0A937XCN7_UNCEI</name>
<gene>
    <name evidence="2" type="ORF">FJY75_11915</name>
</gene>
<evidence type="ECO:0008006" key="4">
    <source>
        <dbReference type="Google" id="ProtNLM"/>
    </source>
</evidence>
<evidence type="ECO:0000313" key="2">
    <source>
        <dbReference type="EMBL" id="MBM3318547.1"/>
    </source>
</evidence>
<dbReference type="Proteomes" id="UP000748308">
    <property type="component" value="Unassembled WGS sequence"/>
</dbReference>
<reference evidence="2" key="1">
    <citation type="submission" date="2019-03" db="EMBL/GenBank/DDBJ databases">
        <title>Lake Tanganyika Metagenome-Assembled Genomes (MAGs).</title>
        <authorList>
            <person name="Tran P."/>
        </authorList>
    </citation>
    <scope>NUCLEOTIDE SEQUENCE</scope>
    <source>
        <strain evidence="2">M_DeepCast_400m_m2_100</strain>
    </source>
</reference>
<dbReference type="Gene3D" id="3.30.870.10">
    <property type="entry name" value="Endonuclease Chain A"/>
    <property type="match status" value="1"/>
</dbReference>
<dbReference type="AlphaFoldDB" id="A0A937XCN7"/>
<proteinExistence type="predicted"/>
<evidence type="ECO:0000313" key="3">
    <source>
        <dbReference type="Proteomes" id="UP000748308"/>
    </source>
</evidence>
<dbReference type="EMBL" id="VGIY01000395">
    <property type="protein sequence ID" value="MBM3318547.1"/>
    <property type="molecule type" value="Genomic_DNA"/>
</dbReference>